<dbReference type="AlphaFoldDB" id="A0AAW0AQB1"/>
<keyword evidence="2" id="KW-1185">Reference proteome</keyword>
<sequence>MRSDSDECARGTPSSFVTRADTITSLSALRHPFLPLDHQLSNLHPPTRCPAAAVNGHEFSADILPCGSLPLTLPTSISTAPPFRLRPHATLPSPLSLSTPLMNLRRSPFPVGVRADELLLADFPCPLPITIACARDTLACIPSDYCPPADSAAVRGAGIDMNILTRKYTDLLLIRLRLFGASKLKNCYGRNMAEKSNSAFVAVEFSAASFLGITLFVVDLRHTANSSSLFESRYINNATRITADNLLRLFDESLSSKLAVFDWTEELNFTNPLLALLSLSSLNPLESSNEHEIIAAYQACGPQRVAKQVVHAYPIQLRSPEMLKVECGKLSYSNLELFCSPQIVPSLRFDTGFSAYS</sequence>
<organism evidence="1 2">
    <name type="scientific">Favolaschia claudopus</name>
    <dbReference type="NCBI Taxonomy" id="2862362"/>
    <lineage>
        <taxon>Eukaryota</taxon>
        <taxon>Fungi</taxon>
        <taxon>Dikarya</taxon>
        <taxon>Basidiomycota</taxon>
        <taxon>Agaricomycotina</taxon>
        <taxon>Agaricomycetes</taxon>
        <taxon>Agaricomycetidae</taxon>
        <taxon>Agaricales</taxon>
        <taxon>Marasmiineae</taxon>
        <taxon>Mycenaceae</taxon>
        <taxon>Favolaschia</taxon>
    </lineage>
</organism>
<feature type="non-terminal residue" evidence="1">
    <location>
        <position position="357"/>
    </location>
</feature>
<evidence type="ECO:0000313" key="2">
    <source>
        <dbReference type="Proteomes" id="UP001362999"/>
    </source>
</evidence>
<evidence type="ECO:0000313" key="1">
    <source>
        <dbReference type="EMBL" id="KAK7015582.1"/>
    </source>
</evidence>
<dbReference type="Proteomes" id="UP001362999">
    <property type="component" value="Unassembled WGS sequence"/>
</dbReference>
<gene>
    <name evidence="1" type="ORF">R3P38DRAFT_3361788</name>
</gene>
<comment type="caution">
    <text evidence="1">The sequence shown here is derived from an EMBL/GenBank/DDBJ whole genome shotgun (WGS) entry which is preliminary data.</text>
</comment>
<accession>A0AAW0AQB1</accession>
<proteinExistence type="predicted"/>
<name>A0AAW0AQB1_9AGAR</name>
<protein>
    <submittedName>
        <fullName evidence="1">Uncharacterized protein</fullName>
    </submittedName>
</protein>
<dbReference type="EMBL" id="JAWWNJ010000053">
    <property type="protein sequence ID" value="KAK7015582.1"/>
    <property type="molecule type" value="Genomic_DNA"/>
</dbReference>
<reference evidence="1 2" key="1">
    <citation type="journal article" date="2024" name="J Genomics">
        <title>Draft genome sequencing and assembly of Favolaschia claudopus CIRM-BRFM 2984 isolated from oak limbs.</title>
        <authorList>
            <person name="Navarro D."/>
            <person name="Drula E."/>
            <person name="Chaduli D."/>
            <person name="Cazenave R."/>
            <person name="Ahrendt S."/>
            <person name="Wang J."/>
            <person name="Lipzen A."/>
            <person name="Daum C."/>
            <person name="Barry K."/>
            <person name="Grigoriev I.V."/>
            <person name="Favel A."/>
            <person name="Rosso M.N."/>
            <person name="Martin F."/>
        </authorList>
    </citation>
    <scope>NUCLEOTIDE SEQUENCE [LARGE SCALE GENOMIC DNA]</scope>
    <source>
        <strain evidence="1 2">CIRM-BRFM 2984</strain>
    </source>
</reference>